<dbReference type="InterPro" id="IPR050525">
    <property type="entry name" value="ECM_Assembly_Org"/>
</dbReference>
<dbReference type="SUPFAM" id="SSF53300">
    <property type="entry name" value="vWA-like"/>
    <property type="match status" value="1"/>
</dbReference>
<evidence type="ECO:0000313" key="2">
    <source>
        <dbReference type="EMBL" id="CAC5392541.1"/>
    </source>
</evidence>
<evidence type="ECO:0000259" key="1">
    <source>
        <dbReference type="PROSITE" id="PS50234"/>
    </source>
</evidence>
<dbReference type="InterPro" id="IPR002035">
    <property type="entry name" value="VWF_A"/>
</dbReference>
<feature type="domain" description="VWFA" evidence="1">
    <location>
        <begin position="33"/>
        <end position="217"/>
    </location>
</feature>
<dbReference type="PANTHER" id="PTHR24020">
    <property type="entry name" value="COLLAGEN ALPHA"/>
    <property type="match status" value="1"/>
</dbReference>
<dbReference type="Gene3D" id="3.40.50.410">
    <property type="entry name" value="von Willebrand factor, type A domain"/>
    <property type="match status" value="1"/>
</dbReference>
<dbReference type="Pfam" id="PF00092">
    <property type="entry name" value="VWA"/>
    <property type="match status" value="1"/>
</dbReference>
<dbReference type="EMBL" id="CACVKT020004988">
    <property type="protein sequence ID" value="CAC5392541.1"/>
    <property type="molecule type" value="Genomic_DNA"/>
</dbReference>
<organism evidence="2 3">
    <name type="scientific">Mytilus coruscus</name>
    <name type="common">Sea mussel</name>
    <dbReference type="NCBI Taxonomy" id="42192"/>
    <lineage>
        <taxon>Eukaryota</taxon>
        <taxon>Metazoa</taxon>
        <taxon>Spiralia</taxon>
        <taxon>Lophotrochozoa</taxon>
        <taxon>Mollusca</taxon>
        <taxon>Bivalvia</taxon>
        <taxon>Autobranchia</taxon>
        <taxon>Pteriomorphia</taxon>
        <taxon>Mytilida</taxon>
        <taxon>Mytiloidea</taxon>
        <taxon>Mytilidae</taxon>
        <taxon>Mytilinae</taxon>
        <taxon>Mytilus</taxon>
    </lineage>
</organism>
<accession>A0A6J8CAI5</accession>
<reference evidence="2 3" key="1">
    <citation type="submission" date="2020-06" db="EMBL/GenBank/DDBJ databases">
        <authorList>
            <person name="Li R."/>
            <person name="Bekaert M."/>
        </authorList>
    </citation>
    <scope>NUCLEOTIDE SEQUENCE [LARGE SCALE GENOMIC DNA]</scope>
    <source>
        <strain evidence="3">wild</strain>
    </source>
</reference>
<sequence length="224" mass="24577">MDMSTSSKQKKKSEMMLKKGNMTLSSASLLISLVVVTITEGGDLGIPRPITKFTGKRDVVFILDSFITRLYIVGESATQFGLDVFSTTVTTEIKLNRYVECAPCLRRRIRKAKYKGQATTTFFALDHARINSFSESYGARTGVPKIAIVMTDGKSQNKDKTCDSAEDLRTSGVTIIVVPIGNEVDKEEIDCIASGPSFILPVSSFAGLRDRGFRDRVAQRVSSV</sequence>
<keyword evidence="3" id="KW-1185">Reference proteome</keyword>
<dbReference type="InterPro" id="IPR036465">
    <property type="entry name" value="vWFA_dom_sf"/>
</dbReference>
<evidence type="ECO:0000313" key="3">
    <source>
        <dbReference type="Proteomes" id="UP000507470"/>
    </source>
</evidence>
<gene>
    <name evidence="2" type="ORF">MCOR_27465</name>
</gene>
<dbReference type="Proteomes" id="UP000507470">
    <property type="component" value="Unassembled WGS sequence"/>
</dbReference>
<proteinExistence type="predicted"/>
<dbReference type="PROSITE" id="PS50234">
    <property type="entry name" value="VWFA"/>
    <property type="match status" value="1"/>
</dbReference>
<name>A0A6J8CAI5_MYTCO</name>
<dbReference type="OrthoDB" id="10256829at2759"/>
<protein>
    <submittedName>
        <fullName evidence="2">COL12A</fullName>
    </submittedName>
</protein>
<dbReference type="AlphaFoldDB" id="A0A6J8CAI5"/>
<dbReference type="PANTHER" id="PTHR24020:SF20">
    <property type="entry name" value="PH DOMAIN-CONTAINING PROTEIN"/>
    <property type="match status" value="1"/>
</dbReference>
<dbReference type="SMART" id="SM00327">
    <property type="entry name" value="VWA"/>
    <property type="match status" value="1"/>
</dbReference>